<reference evidence="1" key="1">
    <citation type="submission" date="2020-08" db="EMBL/GenBank/DDBJ databases">
        <title>Multicomponent nature underlies the extraordinary mechanical properties of spider dragline silk.</title>
        <authorList>
            <person name="Kono N."/>
            <person name="Nakamura H."/>
            <person name="Mori M."/>
            <person name="Yoshida Y."/>
            <person name="Ohtoshi R."/>
            <person name="Malay A.D."/>
            <person name="Moran D.A.P."/>
            <person name="Tomita M."/>
            <person name="Numata K."/>
            <person name="Arakawa K."/>
        </authorList>
    </citation>
    <scope>NUCLEOTIDE SEQUENCE</scope>
</reference>
<name>A0A8X6Q400_NEPPI</name>
<accession>A0A8X6Q400</accession>
<protein>
    <submittedName>
        <fullName evidence="1">Uncharacterized protein</fullName>
    </submittedName>
</protein>
<evidence type="ECO:0000313" key="2">
    <source>
        <dbReference type="Proteomes" id="UP000887013"/>
    </source>
</evidence>
<keyword evidence="2" id="KW-1185">Reference proteome</keyword>
<organism evidence="1 2">
    <name type="scientific">Nephila pilipes</name>
    <name type="common">Giant wood spider</name>
    <name type="synonym">Nephila maculata</name>
    <dbReference type="NCBI Taxonomy" id="299642"/>
    <lineage>
        <taxon>Eukaryota</taxon>
        <taxon>Metazoa</taxon>
        <taxon>Ecdysozoa</taxon>
        <taxon>Arthropoda</taxon>
        <taxon>Chelicerata</taxon>
        <taxon>Arachnida</taxon>
        <taxon>Araneae</taxon>
        <taxon>Araneomorphae</taxon>
        <taxon>Entelegynae</taxon>
        <taxon>Araneoidea</taxon>
        <taxon>Nephilidae</taxon>
        <taxon>Nephila</taxon>
    </lineage>
</organism>
<sequence>MATTSRSSCRFHSISDSEKENAASTSLSVCPVSDKNCSTIHGLAQHLKIHTSNRNDNVAPRTSIENYQSHLEFFLTGKSSGITLDVGLTAKKNDVESELALDRKGYKIDEFLEKTIEKCFTKPTDYCDSTKAAQLVISNVINIQYCEFRIEDSVKHALTTDSSQFNSFERRVQILASSTLLSLPQKDKEVNKFYFP</sequence>
<evidence type="ECO:0000313" key="1">
    <source>
        <dbReference type="EMBL" id="GFT97736.1"/>
    </source>
</evidence>
<dbReference type="AlphaFoldDB" id="A0A8X6Q400"/>
<dbReference type="EMBL" id="BMAW01122169">
    <property type="protein sequence ID" value="GFT97736.1"/>
    <property type="molecule type" value="Genomic_DNA"/>
</dbReference>
<proteinExistence type="predicted"/>
<gene>
    <name evidence="1" type="ORF">NPIL_214381</name>
</gene>
<comment type="caution">
    <text evidence="1">The sequence shown here is derived from an EMBL/GenBank/DDBJ whole genome shotgun (WGS) entry which is preliminary data.</text>
</comment>
<dbReference type="Proteomes" id="UP000887013">
    <property type="component" value="Unassembled WGS sequence"/>
</dbReference>